<feature type="signal peptide" evidence="2">
    <location>
        <begin position="1"/>
        <end position="21"/>
    </location>
</feature>
<evidence type="ECO:0000313" key="4">
    <source>
        <dbReference type="EMBL" id="TDG41959.1"/>
    </source>
</evidence>
<accession>A0A484AZD1</accession>
<evidence type="ECO:0000256" key="2">
    <source>
        <dbReference type="SAM" id="SignalP"/>
    </source>
</evidence>
<keyword evidence="5" id="KW-1185">Reference proteome</keyword>
<keyword evidence="1" id="KW-0812">Transmembrane</keyword>
<evidence type="ECO:0000256" key="1">
    <source>
        <dbReference type="SAM" id="Phobius"/>
    </source>
</evidence>
<evidence type="ECO:0000259" key="3">
    <source>
        <dbReference type="SMART" id="SM00703"/>
    </source>
</evidence>
<feature type="transmembrane region" description="Helical" evidence="1">
    <location>
        <begin position="446"/>
        <end position="466"/>
    </location>
</feature>
<dbReference type="OrthoDB" id="118951at2759"/>
<dbReference type="InterPro" id="IPR052728">
    <property type="entry name" value="O2_lipid_transport_reg"/>
</dbReference>
<dbReference type="PANTHER" id="PTHR11161">
    <property type="entry name" value="O-ACYLTRANSFERASE"/>
    <property type="match status" value="1"/>
</dbReference>
<keyword evidence="2" id="KW-0732">Signal</keyword>
<dbReference type="KEGG" id="dnv:108656622"/>
<organism evidence="4 5">
    <name type="scientific">Drosophila navojoa</name>
    <name type="common">Fruit fly</name>
    <dbReference type="NCBI Taxonomy" id="7232"/>
    <lineage>
        <taxon>Eukaryota</taxon>
        <taxon>Metazoa</taxon>
        <taxon>Ecdysozoa</taxon>
        <taxon>Arthropoda</taxon>
        <taxon>Hexapoda</taxon>
        <taxon>Insecta</taxon>
        <taxon>Pterygota</taxon>
        <taxon>Neoptera</taxon>
        <taxon>Endopterygota</taxon>
        <taxon>Diptera</taxon>
        <taxon>Brachycera</taxon>
        <taxon>Muscomorpha</taxon>
        <taxon>Ephydroidea</taxon>
        <taxon>Drosophilidae</taxon>
        <taxon>Drosophila</taxon>
    </lineage>
</organism>
<dbReference type="Proteomes" id="UP000295192">
    <property type="component" value="Unassembled WGS sequence"/>
</dbReference>
<reference evidence="4 5" key="1">
    <citation type="journal article" date="2019" name="J. Hered.">
        <title>An Improved Genome Assembly for Drosophila navojoa, the Basal Species in the mojavensis Cluster.</title>
        <authorList>
            <person name="Vanderlinde T."/>
            <person name="Dupim E.G."/>
            <person name="Nazario-Yepiz N.O."/>
            <person name="Carvalho A.B."/>
        </authorList>
    </citation>
    <scope>NUCLEOTIDE SEQUENCE [LARGE SCALE GENOMIC DNA]</scope>
    <source>
        <strain evidence="4">Navoj_Jal97</strain>
        <tissue evidence="4">Whole organism</tissue>
    </source>
</reference>
<name>A0A484AZD1_DRONA</name>
<dbReference type="InterPro" id="IPR006621">
    <property type="entry name" value="Nose-resist-to-fluoxetine_N"/>
</dbReference>
<dbReference type="AlphaFoldDB" id="A0A484AZD1"/>
<evidence type="ECO:0000313" key="5">
    <source>
        <dbReference type="Proteomes" id="UP000295192"/>
    </source>
</evidence>
<proteinExistence type="predicted"/>
<dbReference type="PANTHER" id="PTHR11161:SF0">
    <property type="entry name" value="O-ACYLTRANSFERASE LIKE PROTEIN"/>
    <property type="match status" value="1"/>
</dbReference>
<dbReference type="SMART" id="SM00703">
    <property type="entry name" value="NRF"/>
    <property type="match status" value="1"/>
</dbReference>
<comment type="caution">
    <text evidence="4">The sequence shown here is derived from an EMBL/GenBank/DDBJ whole genome shotgun (WGS) entry which is preliminary data.</text>
</comment>
<dbReference type="OMA" id="TADREPY"/>
<feature type="transmembrane region" description="Helical" evidence="1">
    <location>
        <begin position="633"/>
        <end position="658"/>
    </location>
</feature>
<dbReference type="EMBL" id="LSRL02000281">
    <property type="protein sequence ID" value="TDG41959.1"/>
    <property type="molecule type" value="Genomic_DNA"/>
</dbReference>
<keyword evidence="1" id="KW-0472">Membrane</keyword>
<feature type="transmembrane region" description="Helical" evidence="1">
    <location>
        <begin position="515"/>
        <end position="539"/>
    </location>
</feature>
<protein>
    <recommendedName>
        <fullName evidence="3">Nose resistant-to-fluoxetine protein N-terminal domain-containing protein</fullName>
    </recommendedName>
</protein>
<dbReference type="Pfam" id="PF01757">
    <property type="entry name" value="Acyl_transf_3"/>
    <property type="match status" value="1"/>
</dbReference>
<feature type="transmembrane region" description="Helical" evidence="1">
    <location>
        <begin position="486"/>
        <end position="503"/>
    </location>
</feature>
<dbReference type="Pfam" id="PF20146">
    <property type="entry name" value="NRF"/>
    <property type="match status" value="1"/>
</dbReference>
<feature type="chain" id="PRO_5019792801" description="Nose resistant-to-fluoxetine protein N-terminal domain-containing protein" evidence="2">
    <location>
        <begin position="22"/>
        <end position="701"/>
    </location>
</feature>
<feature type="transmembrane region" description="Helical" evidence="1">
    <location>
        <begin position="312"/>
        <end position="336"/>
    </location>
</feature>
<feature type="transmembrane region" description="Helical" evidence="1">
    <location>
        <begin position="559"/>
        <end position="576"/>
    </location>
</feature>
<dbReference type="GO" id="GO:0016747">
    <property type="term" value="F:acyltransferase activity, transferring groups other than amino-acyl groups"/>
    <property type="evidence" value="ECO:0007669"/>
    <property type="project" value="InterPro"/>
</dbReference>
<gene>
    <name evidence="4" type="ORF">AWZ03_011605</name>
</gene>
<feature type="transmembrane region" description="Helical" evidence="1">
    <location>
        <begin position="419"/>
        <end position="439"/>
    </location>
</feature>
<feature type="domain" description="Nose resistant-to-fluoxetine protein N-terminal" evidence="3">
    <location>
        <begin position="68"/>
        <end position="197"/>
    </location>
</feature>
<sequence length="701" mass="79057">MLRIQFYFLVLCGAIIALGQANGESLDIEGHQRLLQLRHLAVEFIDYYGNITIRDVQSPAAELPNQQDMQCMAEIALLSQGLKDGSLWALRMIDSWGRLPAGILHGNLKDLGNYDECVRVSQPMANTGQSLRGKYCLAKLAGSDMGGALTSSGIQTAICLPASCTVDHIDLLLRQLFQQLFNLNIAQQLINAGECDTAEPEPLDGLAIFTIVLFGVFVVAMLLATCCDYFLCKDQKHLPTLVKIFSARANSRSLFRIVDSKSNPNVIDCLHGIRCLSLIWVVYGHDTLIQALAPNINLVDIIPWYKSPYSVFIMHGLFSVDTFFFLSGMLVVMVALRAMERSKGKLNVPLMYLHRYLRLTPVLAVAIIFYMRILPILGNGPLHNSYVKLAGNNCKENWFLTLLYVQNYATEHMCLVHSWYLSVDMQLYIIAPIMLFGLYKWGRKAVAGIVVFMLLMVACLFSMMVIKGYSLSSLNAGIDKIYFTTHTRTSPWLIGLLFGYYLHVNRTKAFKLSRLAVWLGWLICLALIFTCMFALYPYQANFTRVPIVSEAFYVTLTRVAWPLALAWLVFACKYGYGGLANSFLSSPLWQPLSKLSYSAYIWHIFIEIHNLSITRTSSYFSDYQVMLRFWHDFGFTILMSYFMYILFEAPFAGLEMLLLPNRRPSPKPAATAVEPKIANVELEPSIIETAPVNEQKTVPIS</sequence>
<feature type="transmembrane region" description="Helical" evidence="1">
    <location>
        <begin position="206"/>
        <end position="231"/>
    </location>
</feature>
<dbReference type="InterPro" id="IPR002656">
    <property type="entry name" value="Acyl_transf_3_dom"/>
</dbReference>
<keyword evidence="1" id="KW-1133">Transmembrane helix</keyword>
<feature type="transmembrane region" description="Helical" evidence="1">
    <location>
        <begin position="356"/>
        <end position="377"/>
    </location>
</feature>